<dbReference type="EMBL" id="AP012547">
    <property type="protein sequence ID" value="BAO29710.1"/>
    <property type="molecule type" value="Genomic_DNA"/>
</dbReference>
<evidence type="ECO:0000313" key="3">
    <source>
        <dbReference type="Proteomes" id="UP000031637"/>
    </source>
</evidence>
<gene>
    <name evidence="2" type="ORF">SUTH_01918</name>
</gene>
<dbReference type="KEGG" id="shd:SUTH_01918"/>
<reference evidence="2 3" key="1">
    <citation type="journal article" date="2014" name="Syst. Appl. Microbiol.">
        <title>Complete genomes of freshwater sulfur oxidizers Sulfuricella denitrificans skB26 and Sulfuritalea hydrogenivorans sk43H: genetic insights into the sulfur oxidation pathway of betaproteobacteria.</title>
        <authorList>
            <person name="Watanabe T."/>
            <person name="Kojima H."/>
            <person name="Fukui M."/>
        </authorList>
    </citation>
    <scope>NUCLEOTIDE SEQUENCE [LARGE SCALE GENOMIC DNA]</scope>
    <source>
        <strain evidence="2">DSM22779</strain>
    </source>
</reference>
<accession>W0SG06</accession>
<sequence length="199" mass="21737">MKSNFVLIDYENVQPEAMSALVEEHFNVIVFVGANQAKVSFEVASALQQLGDRAQYIKISGNGSNALDFHIAFYIGELASRHPNAFFHIVSKDTGFDPLVQHLKTRKILASRSKSVVDIPIVKAASSKAPSERIEIVVADLKRRGAAKPRTVKTLSSTIQAIFQKQLSDEEVTGLVNGLNKKGIVKISGTKVAYSLPED</sequence>
<dbReference type="OrthoDB" id="9791898at2"/>
<dbReference type="InterPro" id="IPR041494">
    <property type="entry name" value="PIN7"/>
</dbReference>
<dbReference type="RefSeq" id="WP_041098833.1">
    <property type="nucleotide sequence ID" value="NZ_AP012547.1"/>
</dbReference>
<protein>
    <recommendedName>
        <fullName evidence="1">PIN-like domain-containing protein</fullName>
    </recommendedName>
</protein>
<organism evidence="2 3">
    <name type="scientific">Sulfuritalea hydrogenivorans sk43H</name>
    <dbReference type="NCBI Taxonomy" id="1223802"/>
    <lineage>
        <taxon>Bacteria</taxon>
        <taxon>Pseudomonadati</taxon>
        <taxon>Pseudomonadota</taxon>
        <taxon>Betaproteobacteria</taxon>
        <taxon>Nitrosomonadales</taxon>
        <taxon>Sterolibacteriaceae</taxon>
        <taxon>Sulfuritalea</taxon>
    </lineage>
</organism>
<dbReference type="AlphaFoldDB" id="W0SG06"/>
<dbReference type="STRING" id="1223802.SUTH_01918"/>
<evidence type="ECO:0000313" key="2">
    <source>
        <dbReference type="EMBL" id="BAO29710.1"/>
    </source>
</evidence>
<evidence type="ECO:0000259" key="1">
    <source>
        <dbReference type="Pfam" id="PF18475"/>
    </source>
</evidence>
<keyword evidence="3" id="KW-1185">Reference proteome</keyword>
<proteinExistence type="predicted"/>
<name>W0SG06_9PROT</name>
<dbReference type="Pfam" id="PF18475">
    <property type="entry name" value="PIN7"/>
    <property type="match status" value="1"/>
</dbReference>
<feature type="domain" description="PIN-like" evidence="1">
    <location>
        <begin position="7"/>
        <end position="105"/>
    </location>
</feature>
<dbReference type="Proteomes" id="UP000031637">
    <property type="component" value="Chromosome"/>
</dbReference>
<dbReference type="HOGENOM" id="CLU_086011_0_1_4"/>